<dbReference type="InterPro" id="IPR004358">
    <property type="entry name" value="Sig_transdc_His_kin-like_C"/>
</dbReference>
<comment type="subcellular location">
    <subcellularLocation>
        <location evidence="2">Cell membrane</location>
    </subcellularLocation>
</comment>
<evidence type="ECO:0000256" key="5">
    <source>
        <dbReference type="ARBA" id="ARBA00022679"/>
    </source>
</evidence>
<dbReference type="AlphaFoldDB" id="A0AAE3VWG2"/>
<evidence type="ECO:0000313" key="14">
    <source>
        <dbReference type="EMBL" id="MDQ0365004.1"/>
    </source>
</evidence>
<dbReference type="PANTHER" id="PTHR45436">
    <property type="entry name" value="SENSOR HISTIDINE KINASE YKOH"/>
    <property type="match status" value="1"/>
</dbReference>
<dbReference type="PRINTS" id="PR00344">
    <property type="entry name" value="BCTRLSENSOR"/>
</dbReference>
<organism evidence="14 15">
    <name type="scientific">Catenuloplanes indicus</name>
    <dbReference type="NCBI Taxonomy" id="137267"/>
    <lineage>
        <taxon>Bacteria</taxon>
        <taxon>Bacillati</taxon>
        <taxon>Actinomycetota</taxon>
        <taxon>Actinomycetes</taxon>
        <taxon>Micromonosporales</taxon>
        <taxon>Micromonosporaceae</taxon>
        <taxon>Catenuloplanes</taxon>
    </lineage>
</organism>
<dbReference type="RefSeq" id="WP_307237050.1">
    <property type="nucleotide sequence ID" value="NZ_JAUSUZ010000001.1"/>
</dbReference>
<dbReference type="Gene3D" id="6.10.340.10">
    <property type="match status" value="1"/>
</dbReference>
<dbReference type="Gene3D" id="3.30.565.10">
    <property type="entry name" value="Histidine kinase-like ATPase, C-terminal domain"/>
    <property type="match status" value="1"/>
</dbReference>
<dbReference type="EMBL" id="JAUSUZ010000001">
    <property type="protein sequence ID" value="MDQ0365004.1"/>
    <property type="molecule type" value="Genomic_DNA"/>
</dbReference>
<dbReference type="GO" id="GO:0005886">
    <property type="term" value="C:plasma membrane"/>
    <property type="evidence" value="ECO:0007669"/>
    <property type="project" value="UniProtKB-SubCell"/>
</dbReference>
<evidence type="ECO:0000256" key="10">
    <source>
        <dbReference type="ARBA" id="ARBA00023136"/>
    </source>
</evidence>
<dbReference type="PROSITE" id="PS50109">
    <property type="entry name" value="HIS_KIN"/>
    <property type="match status" value="1"/>
</dbReference>
<feature type="transmembrane region" description="Helical" evidence="11">
    <location>
        <begin position="12"/>
        <end position="35"/>
    </location>
</feature>
<dbReference type="CDD" id="cd06225">
    <property type="entry name" value="HAMP"/>
    <property type="match status" value="1"/>
</dbReference>
<dbReference type="SUPFAM" id="SSF55874">
    <property type="entry name" value="ATPase domain of HSP90 chaperone/DNA topoisomerase II/histidine kinase"/>
    <property type="match status" value="1"/>
</dbReference>
<keyword evidence="7 14" id="KW-0418">Kinase</keyword>
<dbReference type="PROSITE" id="PS50885">
    <property type="entry name" value="HAMP"/>
    <property type="match status" value="1"/>
</dbReference>
<evidence type="ECO:0000256" key="11">
    <source>
        <dbReference type="SAM" id="Phobius"/>
    </source>
</evidence>
<evidence type="ECO:0000313" key="15">
    <source>
        <dbReference type="Proteomes" id="UP001240236"/>
    </source>
</evidence>
<feature type="domain" description="HAMP" evidence="13">
    <location>
        <begin position="106"/>
        <end position="159"/>
    </location>
</feature>
<keyword evidence="9" id="KW-0902">Two-component regulatory system</keyword>
<dbReference type="EC" id="2.7.13.3" evidence="3"/>
<dbReference type="InterPro" id="IPR036890">
    <property type="entry name" value="HATPase_C_sf"/>
</dbReference>
<dbReference type="SMART" id="SM00387">
    <property type="entry name" value="HATPase_c"/>
    <property type="match status" value="1"/>
</dbReference>
<evidence type="ECO:0000259" key="12">
    <source>
        <dbReference type="PROSITE" id="PS50109"/>
    </source>
</evidence>
<evidence type="ECO:0000256" key="9">
    <source>
        <dbReference type="ARBA" id="ARBA00023012"/>
    </source>
</evidence>
<keyword evidence="6 11" id="KW-0812">Transmembrane</keyword>
<dbReference type="InterPro" id="IPR003660">
    <property type="entry name" value="HAMP_dom"/>
</dbReference>
<dbReference type="PANTHER" id="PTHR45436:SF5">
    <property type="entry name" value="SENSOR HISTIDINE KINASE TRCS"/>
    <property type="match status" value="1"/>
</dbReference>
<keyword evidence="15" id="KW-1185">Reference proteome</keyword>
<gene>
    <name evidence="14" type="ORF">J2S42_001673</name>
</gene>
<dbReference type="CDD" id="cd00082">
    <property type="entry name" value="HisKA"/>
    <property type="match status" value="1"/>
</dbReference>
<reference evidence="14 15" key="1">
    <citation type="submission" date="2023-07" db="EMBL/GenBank/DDBJ databases">
        <title>Sequencing the genomes of 1000 actinobacteria strains.</title>
        <authorList>
            <person name="Klenk H.-P."/>
        </authorList>
    </citation>
    <scope>NUCLEOTIDE SEQUENCE [LARGE SCALE GENOMIC DNA]</scope>
    <source>
        <strain evidence="14 15">DSM 44709</strain>
    </source>
</reference>
<feature type="transmembrane region" description="Helical" evidence="11">
    <location>
        <begin position="82"/>
        <end position="105"/>
    </location>
</feature>
<evidence type="ECO:0000256" key="2">
    <source>
        <dbReference type="ARBA" id="ARBA00004236"/>
    </source>
</evidence>
<comment type="caution">
    <text evidence="14">The sequence shown here is derived from an EMBL/GenBank/DDBJ whole genome shotgun (WGS) entry which is preliminary data.</text>
</comment>
<dbReference type="SUPFAM" id="SSF158472">
    <property type="entry name" value="HAMP domain-like"/>
    <property type="match status" value="1"/>
</dbReference>
<dbReference type="Proteomes" id="UP001240236">
    <property type="component" value="Unassembled WGS sequence"/>
</dbReference>
<dbReference type="InterPro" id="IPR036097">
    <property type="entry name" value="HisK_dim/P_sf"/>
</dbReference>
<dbReference type="InterPro" id="IPR005467">
    <property type="entry name" value="His_kinase_dom"/>
</dbReference>
<dbReference type="Pfam" id="PF00512">
    <property type="entry name" value="HisKA"/>
    <property type="match status" value="1"/>
</dbReference>
<evidence type="ECO:0000256" key="7">
    <source>
        <dbReference type="ARBA" id="ARBA00022777"/>
    </source>
</evidence>
<dbReference type="InterPro" id="IPR003594">
    <property type="entry name" value="HATPase_dom"/>
</dbReference>
<sequence>MLTRRLTIRVRLTLSYAGLVTGAGGVLITLVYLYMRFVPSYHLMPIPDVEDVRAVSASPEAGVVAPDGGIAITSAEDFLRNLLMASLGALVLLAAAGAGVGWIVAGRIIAPLAVINAAATRAATGALDHRVDLDGPRDEIRDLSDTFDRMLASLERSFDAHRRFAANASHELRTPLATTKTMIDVTLADPAASAGQLRALAERVREVNRASIDTVEALLDLADADTGTSAREPISLAGMAGACAGELAAEAASGAVTLGMPTGEAVAAGDPVLVRHAVSNLLRNAVRHNRPGGRVTVRLSAGDGIARITVANTGEPIGAEAIATMTEPFSRGRGRSLTRGDGHGLGLAIVSAVADAHDGTLTLRADPDGGLTAELALPAASGES</sequence>
<keyword evidence="5 14" id="KW-0808">Transferase</keyword>
<dbReference type="GO" id="GO:0000155">
    <property type="term" value="F:phosphorelay sensor kinase activity"/>
    <property type="evidence" value="ECO:0007669"/>
    <property type="project" value="InterPro"/>
</dbReference>
<evidence type="ECO:0000256" key="1">
    <source>
        <dbReference type="ARBA" id="ARBA00000085"/>
    </source>
</evidence>
<dbReference type="InterPro" id="IPR003661">
    <property type="entry name" value="HisK_dim/P_dom"/>
</dbReference>
<proteinExistence type="predicted"/>
<accession>A0AAE3VWG2</accession>
<keyword evidence="4" id="KW-0597">Phosphoprotein</keyword>
<evidence type="ECO:0000256" key="3">
    <source>
        <dbReference type="ARBA" id="ARBA00012438"/>
    </source>
</evidence>
<feature type="domain" description="Histidine kinase" evidence="12">
    <location>
        <begin position="167"/>
        <end position="381"/>
    </location>
</feature>
<evidence type="ECO:0000256" key="8">
    <source>
        <dbReference type="ARBA" id="ARBA00022989"/>
    </source>
</evidence>
<dbReference type="InterPro" id="IPR050428">
    <property type="entry name" value="TCS_sensor_his_kinase"/>
</dbReference>
<evidence type="ECO:0000256" key="4">
    <source>
        <dbReference type="ARBA" id="ARBA00022553"/>
    </source>
</evidence>
<dbReference type="SUPFAM" id="SSF47384">
    <property type="entry name" value="Homodimeric domain of signal transducing histidine kinase"/>
    <property type="match status" value="1"/>
</dbReference>
<dbReference type="Pfam" id="PF00672">
    <property type="entry name" value="HAMP"/>
    <property type="match status" value="1"/>
</dbReference>
<comment type="catalytic activity">
    <reaction evidence="1">
        <text>ATP + protein L-histidine = ADP + protein N-phospho-L-histidine.</text>
        <dbReference type="EC" id="2.7.13.3"/>
    </reaction>
</comment>
<name>A0AAE3VWG2_9ACTN</name>
<keyword evidence="8 11" id="KW-1133">Transmembrane helix</keyword>
<evidence type="ECO:0000256" key="6">
    <source>
        <dbReference type="ARBA" id="ARBA00022692"/>
    </source>
</evidence>
<keyword evidence="10 11" id="KW-0472">Membrane</keyword>
<dbReference type="SMART" id="SM00304">
    <property type="entry name" value="HAMP"/>
    <property type="match status" value="1"/>
</dbReference>
<dbReference type="Gene3D" id="1.10.287.130">
    <property type="match status" value="1"/>
</dbReference>
<evidence type="ECO:0000259" key="13">
    <source>
        <dbReference type="PROSITE" id="PS50885"/>
    </source>
</evidence>
<protein>
    <recommendedName>
        <fullName evidence="3">histidine kinase</fullName>
        <ecNumber evidence="3">2.7.13.3</ecNumber>
    </recommendedName>
</protein>
<dbReference type="Pfam" id="PF02518">
    <property type="entry name" value="HATPase_c"/>
    <property type="match status" value="1"/>
</dbReference>
<dbReference type="SMART" id="SM00388">
    <property type="entry name" value="HisKA"/>
    <property type="match status" value="1"/>
</dbReference>